<feature type="domain" description="NAD-dependent epimerase/dehydratase" evidence="3">
    <location>
        <begin position="32"/>
        <end position="265"/>
    </location>
</feature>
<comment type="caution">
    <text evidence="4">The sequence shown here is derived from an EMBL/GenBank/DDBJ whole genome shotgun (WGS) entry which is preliminary data.</text>
</comment>
<dbReference type="AlphaFoldDB" id="A0AAD9INZ0"/>
<evidence type="ECO:0000313" key="5">
    <source>
        <dbReference type="Proteomes" id="UP001255856"/>
    </source>
</evidence>
<dbReference type="Gene3D" id="3.40.50.720">
    <property type="entry name" value="NAD(P)-binding Rossmann-like Domain"/>
    <property type="match status" value="1"/>
</dbReference>
<evidence type="ECO:0000256" key="1">
    <source>
        <dbReference type="ARBA" id="ARBA00007637"/>
    </source>
</evidence>
<name>A0AAD9INZ0_PROWI</name>
<dbReference type="InterPro" id="IPR036291">
    <property type="entry name" value="NAD(P)-bd_dom_sf"/>
</dbReference>
<comment type="similarity">
    <text evidence="1">Belongs to the NAD(P)-dependent epimerase/dehydratase family.</text>
</comment>
<gene>
    <name evidence="4" type="primary">GME2</name>
    <name evidence="4" type="ORF">QBZ16_002012</name>
</gene>
<evidence type="ECO:0000256" key="2">
    <source>
        <dbReference type="ARBA" id="ARBA00023027"/>
    </source>
</evidence>
<evidence type="ECO:0000259" key="3">
    <source>
        <dbReference type="Pfam" id="PF01370"/>
    </source>
</evidence>
<reference evidence="4" key="1">
    <citation type="submission" date="2021-01" db="EMBL/GenBank/DDBJ databases">
        <authorList>
            <person name="Eckstrom K.M.E."/>
        </authorList>
    </citation>
    <scope>NUCLEOTIDE SEQUENCE</scope>
    <source>
        <strain evidence="4">UVCC 0001</strain>
    </source>
</reference>
<dbReference type="PANTHER" id="PTHR43574">
    <property type="entry name" value="EPIMERASE-RELATED"/>
    <property type="match status" value="1"/>
</dbReference>
<keyword evidence="5" id="KW-1185">Reference proteome</keyword>
<keyword evidence="2" id="KW-0520">NAD</keyword>
<evidence type="ECO:0000313" key="4">
    <source>
        <dbReference type="EMBL" id="KAK2079617.1"/>
    </source>
</evidence>
<protein>
    <submittedName>
        <fullName evidence="4">GDP-mannose 3,5-epimerase 2</fullName>
    </submittedName>
</protein>
<dbReference type="Proteomes" id="UP001255856">
    <property type="component" value="Unassembled WGS sequence"/>
</dbReference>
<dbReference type="SUPFAM" id="SSF51735">
    <property type="entry name" value="NAD(P)-binding Rossmann-fold domains"/>
    <property type="match status" value="1"/>
</dbReference>
<sequence length="374" mass="41183">MASQTIADVYQKSSGLAKYPFEPYWPSEKLKICVTGAGGFIASHLAARLKSEGHYIVACDWKRNEHMKEDQFCHEFHLVDLREASACARVVEGCGHVFSLAADMGGMGFIQSNHSVILYNNTMISYNVLEAARRAGASRFFYASSACIYPENLQLHTEVEGGGLKESMAWPAQPQDAYGLEKLASEELAMHYGRDFGMQTRIARFHNIYGPLGTWKGGREKAPAAFCRKVLCARDELEMWGDGLQTRSFTFIDDCVEGILRVTKSDYAAPLNLGSDEMVSMNGMMEMGRDLRIRHIPGPEGVRGRNSDNALILEQLGWAPSIALRDGLRITYDWIKGELEREAAEQGTDISVYSTSAVVATSAPQALGTAAAAK</sequence>
<dbReference type="EMBL" id="JASFZW010000002">
    <property type="protein sequence ID" value="KAK2079617.1"/>
    <property type="molecule type" value="Genomic_DNA"/>
</dbReference>
<proteinExistence type="inferred from homology"/>
<accession>A0AAD9INZ0</accession>
<dbReference type="Pfam" id="PF01370">
    <property type="entry name" value="Epimerase"/>
    <property type="match status" value="1"/>
</dbReference>
<dbReference type="Gene3D" id="3.90.25.10">
    <property type="entry name" value="UDP-galactose 4-epimerase, domain 1"/>
    <property type="match status" value="1"/>
</dbReference>
<dbReference type="InterPro" id="IPR001509">
    <property type="entry name" value="Epimerase_deHydtase"/>
</dbReference>
<organism evidence="4 5">
    <name type="scientific">Prototheca wickerhamii</name>
    <dbReference type="NCBI Taxonomy" id="3111"/>
    <lineage>
        <taxon>Eukaryota</taxon>
        <taxon>Viridiplantae</taxon>
        <taxon>Chlorophyta</taxon>
        <taxon>core chlorophytes</taxon>
        <taxon>Trebouxiophyceae</taxon>
        <taxon>Chlorellales</taxon>
        <taxon>Chlorellaceae</taxon>
        <taxon>Prototheca</taxon>
    </lineage>
</organism>